<dbReference type="OrthoDB" id="9782003at2"/>
<keyword evidence="11" id="KW-0479">Metal-binding</keyword>
<accession>A0A3N4VCC6</accession>
<keyword evidence="7 11" id="KW-0862">Zinc</keyword>
<evidence type="ECO:0000313" key="14">
    <source>
        <dbReference type="Proteomes" id="UP000269689"/>
    </source>
</evidence>
<reference evidence="13 14" key="1">
    <citation type="submission" date="2018-11" db="EMBL/GenBank/DDBJ databases">
        <title>Genomic Encyclopedia of Type Strains, Phase IV (KMG-IV): sequencing the most valuable type-strain genomes for metagenomic binning, comparative biology and taxonomic classification.</title>
        <authorList>
            <person name="Goeker M."/>
        </authorList>
    </citation>
    <scope>NUCLEOTIDE SEQUENCE [LARGE SCALE GENOMIC DNA]</scope>
    <source>
        <strain evidence="13 14">DSM 104731</strain>
    </source>
</reference>
<keyword evidence="9 11" id="KW-0482">Metalloprotease</keyword>
<evidence type="ECO:0000259" key="12">
    <source>
        <dbReference type="SMART" id="SM00228"/>
    </source>
</evidence>
<evidence type="ECO:0000256" key="5">
    <source>
        <dbReference type="ARBA" id="ARBA00022692"/>
    </source>
</evidence>
<feature type="transmembrane region" description="Helical" evidence="11">
    <location>
        <begin position="6"/>
        <end position="28"/>
    </location>
</feature>
<protein>
    <recommendedName>
        <fullName evidence="11">Zinc metalloprotease</fullName>
        <ecNumber evidence="11">3.4.24.-</ecNumber>
    </recommendedName>
</protein>
<keyword evidence="4 13" id="KW-0645">Protease</keyword>
<evidence type="ECO:0000256" key="4">
    <source>
        <dbReference type="ARBA" id="ARBA00022670"/>
    </source>
</evidence>
<organism evidence="13 14">
    <name type="scientific">Pacificibacter maritimus</name>
    <dbReference type="NCBI Taxonomy" id="762213"/>
    <lineage>
        <taxon>Bacteria</taxon>
        <taxon>Pseudomonadati</taxon>
        <taxon>Pseudomonadota</taxon>
        <taxon>Alphaproteobacteria</taxon>
        <taxon>Rhodobacterales</taxon>
        <taxon>Roseobacteraceae</taxon>
        <taxon>Pacificibacter</taxon>
    </lineage>
</organism>
<name>A0A3N4VCC6_9RHOB</name>
<dbReference type="CDD" id="cd23081">
    <property type="entry name" value="cpPDZ_EcRseP-like"/>
    <property type="match status" value="1"/>
</dbReference>
<keyword evidence="5 11" id="KW-0812">Transmembrane</keyword>
<dbReference type="InterPro" id="IPR001478">
    <property type="entry name" value="PDZ"/>
</dbReference>
<feature type="transmembrane region" description="Helical" evidence="11">
    <location>
        <begin position="111"/>
        <end position="140"/>
    </location>
</feature>
<dbReference type="PANTHER" id="PTHR42837:SF2">
    <property type="entry name" value="MEMBRANE METALLOPROTEASE ARASP2, CHLOROPLASTIC-RELATED"/>
    <property type="match status" value="1"/>
</dbReference>
<dbReference type="RefSeq" id="WP_123791681.1">
    <property type="nucleotide sequence ID" value="NZ_RKQK01000001.1"/>
</dbReference>
<feature type="transmembrane region" description="Helical" evidence="11">
    <location>
        <begin position="413"/>
        <end position="434"/>
    </location>
</feature>
<feature type="domain" description="PDZ" evidence="12">
    <location>
        <begin position="201"/>
        <end position="271"/>
    </location>
</feature>
<dbReference type="InterPro" id="IPR008915">
    <property type="entry name" value="Peptidase_M50"/>
</dbReference>
<evidence type="ECO:0000256" key="6">
    <source>
        <dbReference type="ARBA" id="ARBA00022801"/>
    </source>
</evidence>
<dbReference type="GO" id="GO:0046872">
    <property type="term" value="F:metal ion binding"/>
    <property type="evidence" value="ECO:0007669"/>
    <property type="project" value="UniProtKB-KW"/>
</dbReference>
<gene>
    <name evidence="13" type="ORF">EDD53_0589</name>
</gene>
<keyword evidence="8 11" id="KW-1133">Transmembrane helix</keyword>
<comment type="similarity">
    <text evidence="3 11">Belongs to the peptidase M50B family.</text>
</comment>
<dbReference type="InterPro" id="IPR036034">
    <property type="entry name" value="PDZ_sf"/>
</dbReference>
<dbReference type="AlphaFoldDB" id="A0A3N4VCC6"/>
<evidence type="ECO:0000256" key="7">
    <source>
        <dbReference type="ARBA" id="ARBA00022833"/>
    </source>
</evidence>
<dbReference type="GO" id="GO:0006508">
    <property type="term" value="P:proteolysis"/>
    <property type="evidence" value="ECO:0007669"/>
    <property type="project" value="UniProtKB-KW"/>
</dbReference>
<dbReference type="GO" id="GO:0016020">
    <property type="term" value="C:membrane"/>
    <property type="evidence" value="ECO:0007669"/>
    <property type="project" value="UniProtKB-SubCell"/>
</dbReference>
<dbReference type="InterPro" id="IPR004387">
    <property type="entry name" value="Pept_M50_Zn"/>
</dbReference>
<dbReference type="GO" id="GO:0004222">
    <property type="term" value="F:metalloendopeptidase activity"/>
    <property type="evidence" value="ECO:0007669"/>
    <property type="project" value="InterPro"/>
</dbReference>
<evidence type="ECO:0000256" key="2">
    <source>
        <dbReference type="ARBA" id="ARBA00004141"/>
    </source>
</evidence>
<dbReference type="Pfam" id="PF02163">
    <property type="entry name" value="Peptidase_M50"/>
    <property type="match status" value="1"/>
</dbReference>
<evidence type="ECO:0000256" key="1">
    <source>
        <dbReference type="ARBA" id="ARBA00001947"/>
    </source>
</evidence>
<dbReference type="SUPFAM" id="SSF50156">
    <property type="entry name" value="PDZ domain-like"/>
    <property type="match status" value="2"/>
</dbReference>
<dbReference type="Proteomes" id="UP000269689">
    <property type="component" value="Unassembled WGS sequence"/>
</dbReference>
<dbReference type="EC" id="3.4.24.-" evidence="11"/>
<dbReference type="NCBIfam" id="TIGR00054">
    <property type="entry name" value="RIP metalloprotease RseP"/>
    <property type="match status" value="1"/>
</dbReference>
<dbReference type="Gene3D" id="2.30.42.10">
    <property type="match status" value="1"/>
</dbReference>
<proteinExistence type="inferred from homology"/>
<dbReference type="CDD" id="cd06163">
    <property type="entry name" value="S2P-M50_PDZ_RseP-like"/>
    <property type="match status" value="1"/>
</dbReference>
<keyword evidence="14" id="KW-1185">Reference proteome</keyword>
<keyword evidence="10 11" id="KW-0472">Membrane</keyword>
<comment type="subcellular location">
    <subcellularLocation>
        <location evidence="2">Membrane</location>
        <topology evidence="2">Multi-pass membrane protein</topology>
    </subcellularLocation>
</comment>
<dbReference type="InterPro" id="IPR041489">
    <property type="entry name" value="PDZ_6"/>
</dbReference>
<comment type="caution">
    <text evidence="13">The sequence shown here is derived from an EMBL/GenBank/DDBJ whole genome shotgun (WGS) entry which is preliminary data.</text>
</comment>
<dbReference type="Pfam" id="PF17820">
    <property type="entry name" value="PDZ_6"/>
    <property type="match status" value="1"/>
</dbReference>
<feature type="transmembrane region" description="Helical" evidence="11">
    <location>
        <begin position="373"/>
        <end position="401"/>
    </location>
</feature>
<keyword evidence="6 11" id="KW-0378">Hydrolase</keyword>
<comment type="cofactor">
    <cofactor evidence="1 11">
        <name>Zn(2+)</name>
        <dbReference type="ChEBI" id="CHEBI:29105"/>
    </cofactor>
</comment>
<evidence type="ECO:0000256" key="3">
    <source>
        <dbReference type="ARBA" id="ARBA00007931"/>
    </source>
</evidence>
<dbReference type="EMBL" id="RKQK01000001">
    <property type="protein sequence ID" value="RPE71470.1"/>
    <property type="molecule type" value="Genomic_DNA"/>
</dbReference>
<evidence type="ECO:0000256" key="9">
    <source>
        <dbReference type="ARBA" id="ARBA00023049"/>
    </source>
</evidence>
<dbReference type="PANTHER" id="PTHR42837">
    <property type="entry name" value="REGULATOR OF SIGMA-E PROTEASE RSEP"/>
    <property type="match status" value="1"/>
</dbReference>
<sequence>MTSVFSIFGSGIFITIAFIIAISIIVAIHEYGHYIVGRWCGIKADVFSLGFGKPLLQRKDKRGTVWQLAAIPLGGYVKFAGDANAASAPDPEAVKDLDESARRHTMQGAPLWARTLTVAAGPVFNFVFSAIVFVFLMLFYGQVQDRMIVDDLKALPYPVALEEGDEILRIAGQDLPEMTQVSSFISDLPREARLNYDILRDGVELSVEAPHPHPVLVSSVSAKSAARRAGIEVGDVITAADGVALPTFFDLQDVVKAKEGAEIKLDVWRAGETLELTLAALPRDLPLPDGGFERRWLIGIGGGYFFSPATETMPLGKALVSSVQQVWAVITTSLSAIGHMITGAISACNMSGAIGMAQFVGSAPTIADYIANIALISTAIGMLNLFPIPVLDGGHLVFYAYEAIRGKPMPEKAVSFMMAIGMAFILGVMVLGLGSDLFCK</sequence>
<dbReference type="SMART" id="SM00228">
    <property type="entry name" value="PDZ"/>
    <property type="match status" value="1"/>
</dbReference>
<evidence type="ECO:0000256" key="11">
    <source>
        <dbReference type="RuleBase" id="RU362031"/>
    </source>
</evidence>
<evidence type="ECO:0000256" key="8">
    <source>
        <dbReference type="ARBA" id="ARBA00022989"/>
    </source>
</evidence>
<evidence type="ECO:0000313" key="13">
    <source>
        <dbReference type="EMBL" id="RPE71470.1"/>
    </source>
</evidence>
<evidence type="ECO:0000256" key="10">
    <source>
        <dbReference type="ARBA" id="ARBA00023136"/>
    </source>
</evidence>